<feature type="binding site" description="in other chain" evidence="5">
    <location>
        <begin position="113"/>
        <end position="117"/>
    </location>
    <ligand>
        <name>dUMP</name>
        <dbReference type="ChEBI" id="CHEBI:246422"/>
        <note>ligand shared between dimeric partners</note>
    </ligand>
</feature>
<evidence type="ECO:0000256" key="3">
    <source>
        <dbReference type="ARBA" id="ARBA00022727"/>
    </source>
</evidence>
<feature type="active site" description="Involved in ionization of N3 of dUMP, leading to its activation" evidence="5">
    <location>
        <position position="212"/>
    </location>
</feature>
<reference evidence="6 7" key="1">
    <citation type="submission" date="2019-10" db="EMBL/GenBank/DDBJ databases">
        <title>Whole genome shotgun sequence of Streptomyces angustmyceticus NBRC 3934.</title>
        <authorList>
            <person name="Hosoyama A."/>
            <person name="Ichikawa N."/>
            <person name="Kimura A."/>
            <person name="Kitahashi Y."/>
            <person name="Komaki H."/>
            <person name="Uohara A."/>
        </authorList>
    </citation>
    <scope>NUCLEOTIDE SEQUENCE [LARGE SCALE GENOMIC DNA]</scope>
    <source>
        <strain evidence="6 7">NBRC 3934</strain>
    </source>
</reference>
<dbReference type="EMBL" id="BLAG01000014">
    <property type="protein sequence ID" value="GES32576.1"/>
    <property type="molecule type" value="Genomic_DNA"/>
</dbReference>
<dbReference type="GO" id="GO:0004799">
    <property type="term" value="F:thymidylate synthase activity"/>
    <property type="evidence" value="ECO:0007669"/>
    <property type="project" value="TreeGrafter"/>
</dbReference>
<feature type="binding site" description="in other chain" evidence="5">
    <location>
        <position position="185"/>
    </location>
    <ligand>
        <name>dUMP</name>
        <dbReference type="ChEBI" id="CHEBI:246422"/>
        <note>ligand shared between dimeric partners</note>
    </ligand>
</feature>
<keyword evidence="2 5" id="KW-0285">Flavoprotein</keyword>
<comment type="cofactor">
    <cofactor evidence="5">
        <name>FAD</name>
        <dbReference type="ChEBI" id="CHEBI:57692"/>
    </cofactor>
    <text evidence="5">Binds 4 FAD per tetramer. Each FAD binding site is formed by three monomers.</text>
</comment>
<dbReference type="GO" id="GO:0050660">
    <property type="term" value="F:flavin adenine dinucleotide binding"/>
    <property type="evidence" value="ECO:0007669"/>
    <property type="project" value="UniProtKB-UniRule"/>
</dbReference>
<dbReference type="RefSeq" id="WP_086715711.1">
    <property type="nucleotide sequence ID" value="NZ_BLAG01000014.1"/>
</dbReference>
<dbReference type="InterPro" id="IPR003669">
    <property type="entry name" value="Thymidylate_synthase_ThyX"/>
</dbReference>
<keyword evidence="3 5" id="KW-0545">Nucleotide biosynthesis</keyword>
<dbReference type="AlphaFoldDB" id="A0A5J4LLT8"/>
<sequence>MSNQTNGGGEVAAATLEADERSSDIELKSEITVDLVDSVGDDLAVVRAARVSTIGERAQRESASDSYASGLIKYLMRNRHGSPFEHNQMTFLVKAPIFTVRHMMRHRTWSFNEESARYREISPVFYVPDSDRLLRQEGKPGHYHYVAGGEGDYERLLSVATDSYRTAYSAYTELLSRGISREIARSVLPSATYSSVYATCNARSLMHFLSLRTSNPDAAYPSAPQREIEIVAQRMEELWAGLMPQTHAAFNACGRVSP</sequence>
<dbReference type="PROSITE" id="PS51331">
    <property type="entry name" value="THYX"/>
    <property type="match status" value="1"/>
</dbReference>
<feature type="binding site" evidence="5">
    <location>
        <begin position="201"/>
        <end position="203"/>
    </location>
    <ligand>
        <name>FAD</name>
        <dbReference type="ChEBI" id="CHEBI:57692"/>
        <note>ligand shared between neighboring subunits</note>
    </ligand>
</feature>
<feature type="binding site" evidence="5">
    <location>
        <position position="113"/>
    </location>
    <ligand>
        <name>FAD</name>
        <dbReference type="ChEBI" id="CHEBI:57692"/>
        <note>ligand shared between neighboring subunits</note>
    </ligand>
</feature>
<evidence type="ECO:0000313" key="7">
    <source>
        <dbReference type="Proteomes" id="UP000325598"/>
    </source>
</evidence>
<evidence type="ECO:0000313" key="6">
    <source>
        <dbReference type="EMBL" id="GES32576.1"/>
    </source>
</evidence>
<keyword evidence="5" id="KW-0808">Transferase</keyword>
<organism evidence="6 7">
    <name type="scientific">Streptomyces angustmyceticus</name>
    <dbReference type="NCBI Taxonomy" id="285578"/>
    <lineage>
        <taxon>Bacteria</taxon>
        <taxon>Bacillati</taxon>
        <taxon>Actinomycetota</taxon>
        <taxon>Actinomycetes</taxon>
        <taxon>Kitasatosporales</taxon>
        <taxon>Streptomycetaceae</taxon>
        <taxon>Streptomyces</taxon>
    </lineage>
</organism>
<dbReference type="NCBIfam" id="TIGR02170">
    <property type="entry name" value="thyX"/>
    <property type="match status" value="1"/>
</dbReference>
<comment type="catalytic activity">
    <reaction evidence="5">
        <text>dUMP + (6R)-5,10-methylene-5,6,7,8-tetrahydrofolate + NADPH + H(+) = dTMP + (6S)-5,6,7,8-tetrahydrofolate + NADP(+)</text>
        <dbReference type="Rhea" id="RHEA:29043"/>
        <dbReference type="ChEBI" id="CHEBI:15378"/>
        <dbReference type="ChEBI" id="CHEBI:15636"/>
        <dbReference type="ChEBI" id="CHEBI:57453"/>
        <dbReference type="ChEBI" id="CHEBI:57783"/>
        <dbReference type="ChEBI" id="CHEBI:58349"/>
        <dbReference type="ChEBI" id="CHEBI:63528"/>
        <dbReference type="ChEBI" id="CHEBI:246422"/>
        <dbReference type="EC" id="2.1.1.148"/>
    </reaction>
</comment>
<evidence type="ECO:0000256" key="1">
    <source>
        <dbReference type="ARBA" id="ARBA00022603"/>
    </source>
</evidence>
<dbReference type="GO" id="GO:0070402">
    <property type="term" value="F:NADPH binding"/>
    <property type="evidence" value="ECO:0007669"/>
    <property type="project" value="TreeGrafter"/>
</dbReference>
<dbReference type="GO" id="GO:0050797">
    <property type="term" value="F:thymidylate synthase (FAD) activity"/>
    <property type="evidence" value="ECO:0007669"/>
    <property type="project" value="UniProtKB-UniRule"/>
</dbReference>
<comment type="function">
    <text evidence="5">Catalyzes the reductive methylation of 2'-deoxyuridine-5'-monophosphate (dUMP) to 2'-deoxythymidine-5'-monophosphate (dTMP) while utilizing 5,10-methylenetetrahydrofolate (mTHF) as the methyl donor, and NADPH and FADH(2) as the reductant.</text>
</comment>
<evidence type="ECO:0000256" key="2">
    <source>
        <dbReference type="ARBA" id="ARBA00022630"/>
    </source>
</evidence>
<accession>A0A5J4LLT8</accession>
<dbReference type="PANTHER" id="PTHR34934:SF1">
    <property type="entry name" value="FLAVIN-DEPENDENT THYMIDYLATE SYNTHASE"/>
    <property type="match status" value="1"/>
</dbReference>
<dbReference type="InterPro" id="IPR036098">
    <property type="entry name" value="Thymidylate_synthase_ThyX_sf"/>
</dbReference>
<dbReference type="GO" id="GO:0006235">
    <property type="term" value="P:dTTP biosynthetic process"/>
    <property type="evidence" value="ECO:0007669"/>
    <property type="project" value="UniProtKB-UniRule"/>
</dbReference>
<keyword evidence="1 5" id="KW-0489">Methyltransferase</keyword>
<dbReference type="Proteomes" id="UP000325598">
    <property type="component" value="Unassembled WGS sequence"/>
</dbReference>
<keyword evidence="5" id="KW-0521">NADP</keyword>
<comment type="similarity">
    <text evidence="5">Belongs to the thymidylate synthase ThyX family.</text>
</comment>
<feature type="binding site" evidence="5">
    <location>
        <position position="212"/>
    </location>
    <ligand>
        <name>dUMP</name>
        <dbReference type="ChEBI" id="CHEBI:246422"/>
        <note>ligand shared between dimeric partners</note>
    </ligand>
</feature>
<evidence type="ECO:0000256" key="5">
    <source>
        <dbReference type="HAMAP-Rule" id="MF_01408"/>
    </source>
</evidence>
<keyword evidence="7" id="KW-1185">Reference proteome</keyword>
<dbReference type="GO" id="GO:0006231">
    <property type="term" value="P:dTMP biosynthetic process"/>
    <property type="evidence" value="ECO:0007669"/>
    <property type="project" value="UniProtKB-UniRule"/>
</dbReference>
<evidence type="ECO:0000256" key="4">
    <source>
        <dbReference type="ARBA" id="ARBA00022827"/>
    </source>
</evidence>
<keyword evidence="4 5" id="KW-0274">FAD</keyword>
<dbReference type="Pfam" id="PF02511">
    <property type="entry name" value="Thy1"/>
    <property type="match status" value="1"/>
</dbReference>
<name>A0A5J4LLT8_9ACTN</name>
<dbReference type="HAMAP" id="MF_01408">
    <property type="entry name" value="ThyX"/>
    <property type="match status" value="1"/>
</dbReference>
<feature type="binding site" evidence="5">
    <location>
        <position position="207"/>
    </location>
    <ligand>
        <name>FAD</name>
        <dbReference type="ChEBI" id="CHEBI:57692"/>
        <note>ligand shared between neighboring subunits</note>
    </ligand>
</feature>
<dbReference type="CDD" id="cd20175">
    <property type="entry name" value="ThyX"/>
    <property type="match status" value="1"/>
</dbReference>
<feature type="binding site" evidence="5">
    <location>
        <begin position="105"/>
        <end position="107"/>
    </location>
    <ligand>
        <name>FAD</name>
        <dbReference type="ChEBI" id="CHEBI:57692"/>
        <note>ligand shared between neighboring subunits</note>
    </ligand>
</feature>
<proteinExistence type="inferred from homology"/>
<dbReference type="GO" id="GO:0032259">
    <property type="term" value="P:methylation"/>
    <property type="evidence" value="ECO:0007669"/>
    <property type="project" value="UniProtKB-KW"/>
</dbReference>
<comment type="pathway">
    <text evidence="5">Pyrimidine metabolism; dTTP biosynthesis.</text>
</comment>
<feature type="binding site" evidence="5">
    <location>
        <position position="82"/>
    </location>
    <ligand>
        <name>FAD</name>
        <dbReference type="ChEBI" id="CHEBI:57692"/>
        <note>ligand shared between neighboring subunits</note>
    </ligand>
</feature>
<dbReference type="OrthoDB" id="9774464at2"/>
<dbReference type="GeneID" id="96755994"/>
<dbReference type="SUPFAM" id="SSF69796">
    <property type="entry name" value="Thymidylate synthase-complementing protein Thy1"/>
    <property type="match status" value="1"/>
</dbReference>
<gene>
    <name evidence="6" type="primary">thyX_2</name>
    <name evidence="5" type="synonym">thyX</name>
    <name evidence="6" type="ORF">San01_50630</name>
</gene>
<dbReference type="UniPathway" id="UPA00575"/>
<dbReference type="PANTHER" id="PTHR34934">
    <property type="entry name" value="FLAVIN-DEPENDENT THYMIDYLATE SYNTHASE"/>
    <property type="match status" value="1"/>
</dbReference>
<comment type="caution">
    <text evidence="5">Lacks conserved residue(s) required for the propagation of feature annotation.</text>
</comment>
<comment type="subunit">
    <text evidence="5">Homotetramer.</text>
</comment>
<protein>
    <recommendedName>
        <fullName evidence="5">Flavin-dependent thymidylate synthase</fullName>
        <shortName evidence="5">FDTS</shortName>
        <ecNumber evidence="5">2.1.1.148</ecNumber>
    </recommendedName>
    <alternativeName>
        <fullName evidence="5">FAD-dependent thymidylate synthase</fullName>
    </alternativeName>
    <alternativeName>
        <fullName evidence="5">Thymidylate synthase ThyX</fullName>
        <shortName evidence="5">TS</shortName>
        <shortName evidence="5">TSase</shortName>
    </alternativeName>
</protein>
<dbReference type="EC" id="2.1.1.148" evidence="5"/>
<comment type="caution">
    <text evidence="6">The sequence shown here is derived from an EMBL/GenBank/DDBJ whole genome shotgun (WGS) entry which is preliminary data.</text>
</comment>
<dbReference type="Gene3D" id="3.30.1360.170">
    <property type="match status" value="1"/>
</dbReference>